<evidence type="ECO:0008006" key="3">
    <source>
        <dbReference type="Google" id="ProtNLM"/>
    </source>
</evidence>
<comment type="caution">
    <text evidence="1">The sequence shown here is derived from an EMBL/GenBank/DDBJ whole genome shotgun (WGS) entry which is preliminary data.</text>
</comment>
<organism evidence="1 2">
    <name type="scientific">Hericium alpestre</name>
    <dbReference type="NCBI Taxonomy" id="135208"/>
    <lineage>
        <taxon>Eukaryota</taxon>
        <taxon>Fungi</taxon>
        <taxon>Dikarya</taxon>
        <taxon>Basidiomycota</taxon>
        <taxon>Agaricomycotina</taxon>
        <taxon>Agaricomycetes</taxon>
        <taxon>Russulales</taxon>
        <taxon>Hericiaceae</taxon>
        <taxon>Hericium</taxon>
    </lineage>
</organism>
<evidence type="ECO:0000313" key="2">
    <source>
        <dbReference type="Proteomes" id="UP000298061"/>
    </source>
</evidence>
<proteinExistence type="predicted"/>
<accession>A0A4Y9ZUZ8</accession>
<protein>
    <recommendedName>
        <fullName evidence="3">WW domain-containing protein</fullName>
    </recommendedName>
</protein>
<keyword evidence="2" id="KW-1185">Reference proteome</keyword>
<reference evidence="1 2" key="1">
    <citation type="submission" date="2019-02" db="EMBL/GenBank/DDBJ databases">
        <title>Genome sequencing of the rare red list fungi Hericium alpestre (H. flagellum).</title>
        <authorList>
            <person name="Buettner E."/>
            <person name="Kellner H."/>
        </authorList>
    </citation>
    <scope>NUCLEOTIDE SEQUENCE [LARGE SCALE GENOMIC DNA]</scope>
    <source>
        <strain evidence="1 2">DSM 108284</strain>
    </source>
</reference>
<name>A0A4Y9ZUZ8_9AGAM</name>
<dbReference type="OrthoDB" id="2657661at2759"/>
<dbReference type="Proteomes" id="UP000298061">
    <property type="component" value="Unassembled WGS sequence"/>
</dbReference>
<gene>
    <name evidence="1" type="ORF">EWM64_g6031</name>
</gene>
<dbReference type="AlphaFoldDB" id="A0A4Y9ZUZ8"/>
<sequence>MTTHFPHSTECGYGNWVPVTHPEGGLYFYDAERHIFTDTYVYDSFLAEEAEQFIAHLDEMLKSQSKPLPPNYELVLEIRPWETGDMFWGYYYIDHDTRNQFWLEDFDCVYLTRELSALLTHPFQSMQWRINIVLSTVKDPLVLDLVNFQ</sequence>
<dbReference type="STRING" id="135208.A0A4Y9ZUZ8"/>
<evidence type="ECO:0000313" key="1">
    <source>
        <dbReference type="EMBL" id="TFY77980.1"/>
    </source>
</evidence>
<dbReference type="EMBL" id="SFCI01000777">
    <property type="protein sequence ID" value="TFY77980.1"/>
    <property type="molecule type" value="Genomic_DNA"/>
</dbReference>